<dbReference type="InterPro" id="IPR000719">
    <property type="entry name" value="Prot_kinase_dom"/>
</dbReference>
<comment type="catalytic activity">
    <reaction evidence="8">
        <text>L-seryl-[protein] + ATP = O-phospho-L-seryl-[protein] + ADP + H(+)</text>
        <dbReference type="Rhea" id="RHEA:17989"/>
        <dbReference type="Rhea" id="RHEA-COMP:9863"/>
        <dbReference type="Rhea" id="RHEA-COMP:11604"/>
        <dbReference type="ChEBI" id="CHEBI:15378"/>
        <dbReference type="ChEBI" id="CHEBI:29999"/>
        <dbReference type="ChEBI" id="CHEBI:30616"/>
        <dbReference type="ChEBI" id="CHEBI:83421"/>
        <dbReference type="ChEBI" id="CHEBI:456216"/>
        <dbReference type="EC" id="2.7.11.1"/>
    </reaction>
</comment>
<dbReference type="InterPro" id="IPR016135">
    <property type="entry name" value="UBQ-conjugating_enzyme/RWD"/>
</dbReference>
<reference evidence="13 14" key="1">
    <citation type="journal article" date="2022" name="Nat. Plants">
        <title>Genomes of leafy and leafless Platanthera orchids illuminate the evolution of mycoheterotrophy.</title>
        <authorList>
            <person name="Li M.H."/>
            <person name="Liu K.W."/>
            <person name="Li Z."/>
            <person name="Lu H.C."/>
            <person name="Ye Q.L."/>
            <person name="Zhang D."/>
            <person name="Wang J.Y."/>
            <person name="Li Y.F."/>
            <person name="Zhong Z.M."/>
            <person name="Liu X."/>
            <person name="Yu X."/>
            <person name="Liu D.K."/>
            <person name="Tu X.D."/>
            <person name="Liu B."/>
            <person name="Hao Y."/>
            <person name="Liao X.Y."/>
            <person name="Jiang Y.T."/>
            <person name="Sun W.H."/>
            <person name="Chen J."/>
            <person name="Chen Y.Q."/>
            <person name="Ai Y."/>
            <person name="Zhai J.W."/>
            <person name="Wu S.S."/>
            <person name="Zhou Z."/>
            <person name="Hsiao Y.Y."/>
            <person name="Wu W.L."/>
            <person name="Chen Y.Y."/>
            <person name="Lin Y.F."/>
            <person name="Hsu J.L."/>
            <person name="Li C.Y."/>
            <person name="Wang Z.W."/>
            <person name="Zhao X."/>
            <person name="Zhong W.Y."/>
            <person name="Ma X.K."/>
            <person name="Ma L."/>
            <person name="Huang J."/>
            <person name="Chen G.Z."/>
            <person name="Huang M.Z."/>
            <person name="Huang L."/>
            <person name="Peng D.H."/>
            <person name="Luo Y.B."/>
            <person name="Zou S.Q."/>
            <person name="Chen S.P."/>
            <person name="Lan S."/>
            <person name="Tsai W.C."/>
            <person name="Van de Peer Y."/>
            <person name="Liu Z.J."/>
        </authorList>
    </citation>
    <scope>NUCLEOTIDE SEQUENCE [LARGE SCALE GENOMIC DNA]</scope>
    <source>
        <strain evidence="13">Lor287</strain>
    </source>
</reference>
<protein>
    <submittedName>
        <fullName evidence="13">Serine/threonine-protein kinase GCN2</fullName>
    </submittedName>
</protein>
<dbReference type="Pfam" id="PF00069">
    <property type="entry name" value="Pkinase"/>
    <property type="match status" value="1"/>
</dbReference>
<sequence>MGHSSRKKKKGGSSRKNKGKASSKDSYSQLGEENERLSEELTSLASIYQEDMEVVSVATPTQLSINLRPYPTDMSTGEVSLSALLLIRFLPGYPDKCPKLQIVPEKGLSTNDADHLLSLLVGQANIDSREGRVMIYNLTEAAKEYLSQIASQIAPIEQPCDSVSYLGAVGKDQSVNEDMEDLGGLRFLLDGPSTCGSVDLYSDLCSDEVLWGGLGTRVSNDSFNKSSEGQVGSFAKTSNLLSSINGRTSVKHLLQNEKYEVYYTKHGAMSKTAPLRVPAKETEKETYIDDNSNPASASELQQMLDSSEEDFEGLKLLKKKVDTDDSESDDRSFSSSYSLSEKHELDSRRRKKDLLLVHLLHLACSSNGTFSHILPEISLELFNLGMISEWAKDLSRSPSTFSKVFGHVFEHQMNASKISQFWKFTSNFNGDNRSSLPKSRYLNDFEEIHFLGRGGFGHVVLCKNKLDGRHYAVKKIRLKDRNPHVNEKILREVATLSHLQHQHVVRYYQAWVESDISNYHGETTCGSMTAESFTGSFLDASVTSASVPDNRLESTYLYIQMEYCPRTLRQDFETYNASFDKDNTWHLFRQIVEGLAHIHSQGIIHRDLTPSNIFFDTRNEIKIGDFGLAKFLKLEQLDHDHCFPNETNEVSIDGTGQVGTYFYTAPEIEQRWPQINEKVDMYSLGVVFFELWHPFTTIMERHIILSDLKQKRLLPHPWIENFPKQSAILQRLMSPSPADRPSATDLLHQDLPPRMEDEWLNDVVRTLQSSDDSYVYDRIVSSIFDTKGLVMKAHHQRNRSSKLIRDEPSFLQYMELDTELQDNAIEITKEIFRQHGARRLEISPMRILDDEPMNRRNTVKLLTSGGDMLELCHELRTPYVNWVVANQVFSFKRYEINRVYRRAVGHSTPNRFYQGDFDIIGGSSPLMEAEAIKVVVDIASRFHHPSAIDIRLNHAQVLEKLWSWAGVSKELRQSVAELLSLFGSSPPHSTKRKTNWAFVRRQLVQNLHLSEVVVDRFQTADLRFCGSADNALARLRGALFPDKFVRKALEEISTLVSYLRTWNIEKNVSVDVLMPPTEEYFRGLYFQIFINDPGQVPMSEATLMAVGGCYDYFIHQKWNHESRSTPPGAVGISLALEKLFRHCSIDMKPSRIEPNIHVLVCSKGGGGLLLERMELIEELWQANMKAEFVLLSDPSLTEQYEYAAEHDIKCLIIITEASLTQSGLVKIRHLELKREKNIERGKIIKFLTDAASTQFRNLSIWN</sequence>
<keyword evidence="4 9" id="KW-0067">ATP-binding</keyword>
<keyword evidence="2 9" id="KW-0547">Nucleotide-binding</keyword>
<evidence type="ECO:0000256" key="1">
    <source>
        <dbReference type="ARBA" id="ARBA00022527"/>
    </source>
</evidence>
<dbReference type="InterPro" id="IPR041715">
    <property type="entry name" value="HisRS-like_core"/>
</dbReference>
<dbReference type="FunFam" id="3.10.110.10:FF:000050">
    <property type="entry name" value="eIF-2-alpha kinase GCN2"/>
    <property type="match status" value="1"/>
</dbReference>
<proteinExistence type="predicted"/>
<dbReference type="Pfam" id="PF13393">
    <property type="entry name" value="tRNA-synt_His"/>
    <property type="match status" value="1"/>
</dbReference>
<dbReference type="FunFam" id="1.10.510.10:FF:000539">
    <property type="entry name" value="eIF-2-alpha kinase GCN2"/>
    <property type="match status" value="1"/>
</dbReference>
<dbReference type="CDD" id="cd14046">
    <property type="entry name" value="STKc_EIF2AK4_GCN2_rpt2"/>
    <property type="match status" value="1"/>
</dbReference>
<accession>A0AAP0BS23</accession>
<evidence type="ECO:0000256" key="7">
    <source>
        <dbReference type="ARBA" id="ARBA00047899"/>
    </source>
</evidence>
<gene>
    <name evidence="13" type="primary">GCN2</name>
    <name evidence="13" type="ORF">KSP39_PZI006178</name>
</gene>
<dbReference type="SUPFAM" id="SSF52954">
    <property type="entry name" value="Class II aaRS ABD-related"/>
    <property type="match status" value="1"/>
</dbReference>
<keyword evidence="14" id="KW-1185">Reference proteome</keyword>
<dbReference type="GO" id="GO:0032543">
    <property type="term" value="P:mitochondrial translation"/>
    <property type="evidence" value="ECO:0007669"/>
    <property type="project" value="TreeGrafter"/>
</dbReference>
<dbReference type="InterPro" id="IPR011009">
    <property type="entry name" value="Kinase-like_dom_sf"/>
</dbReference>
<dbReference type="GO" id="GO:0051246">
    <property type="term" value="P:regulation of protein metabolic process"/>
    <property type="evidence" value="ECO:0007669"/>
    <property type="project" value="UniProtKB-ARBA"/>
</dbReference>
<dbReference type="AlphaFoldDB" id="A0AAP0BS23"/>
<dbReference type="CDD" id="cd23818">
    <property type="entry name" value="RWD_RNF25"/>
    <property type="match status" value="1"/>
</dbReference>
<dbReference type="GO" id="GO:0006427">
    <property type="term" value="P:histidyl-tRNA aminoacylation"/>
    <property type="evidence" value="ECO:0007669"/>
    <property type="project" value="TreeGrafter"/>
</dbReference>
<dbReference type="GO" id="GO:0005524">
    <property type="term" value="F:ATP binding"/>
    <property type="evidence" value="ECO:0007669"/>
    <property type="project" value="UniProtKB-UniRule"/>
</dbReference>
<dbReference type="InterPro" id="IPR006575">
    <property type="entry name" value="RWD_dom"/>
</dbReference>
<dbReference type="Gene3D" id="3.40.50.800">
    <property type="entry name" value="Anticodon-binding domain"/>
    <property type="match status" value="1"/>
</dbReference>
<dbReference type="GO" id="GO:0009893">
    <property type="term" value="P:positive regulation of metabolic process"/>
    <property type="evidence" value="ECO:0007669"/>
    <property type="project" value="UniProtKB-ARBA"/>
</dbReference>
<dbReference type="GO" id="GO:0010468">
    <property type="term" value="P:regulation of gene expression"/>
    <property type="evidence" value="ECO:0007669"/>
    <property type="project" value="UniProtKB-ARBA"/>
</dbReference>
<dbReference type="GO" id="GO:0004674">
    <property type="term" value="F:protein serine/threonine kinase activity"/>
    <property type="evidence" value="ECO:0007669"/>
    <property type="project" value="UniProtKB-KW"/>
</dbReference>
<dbReference type="GO" id="GO:0003723">
    <property type="term" value="F:RNA binding"/>
    <property type="evidence" value="ECO:0007669"/>
    <property type="project" value="TreeGrafter"/>
</dbReference>
<evidence type="ECO:0000256" key="9">
    <source>
        <dbReference type="PROSITE-ProRule" id="PRU10141"/>
    </source>
</evidence>
<evidence type="ECO:0000256" key="3">
    <source>
        <dbReference type="ARBA" id="ARBA00022777"/>
    </source>
</evidence>
<dbReference type="PROSITE" id="PS00109">
    <property type="entry name" value="PROTEIN_KINASE_TYR"/>
    <property type="match status" value="1"/>
</dbReference>
<dbReference type="Pfam" id="PF05773">
    <property type="entry name" value="RWD"/>
    <property type="match status" value="1"/>
</dbReference>
<dbReference type="Gene3D" id="3.30.200.20">
    <property type="entry name" value="Phosphorylase Kinase, domain 1"/>
    <property type="match status" value="1"/>
</dbReference>
<evidence type="ECO:0000259" key="12">
    <source>
        <dbReference type="PROSITE" id="PS50908"/>
    </source>
</evidence>
<evidence type="ECO:0000256" key="2">
    <source>
        <dbReference type="ARBA" id="ARBA00022741"/>
    </source>
</evidence>
<dbReference type="InterPro" id="IPR036621">
    <property type="entry name" value="Anticodon-bd_dom_sf"/>
</dbReference>
<comment type="caution">
    <text evidence="13">The sequence shown here is derived from an EMBL/GenBank/DDBJ whole genome shotgun (WGS) entry which is preliminary data.</text>
</comment>
<evidence type="ECO:0000256" key="8">
    <source>
        <dbReference type="ARBA" id="ARBA00048679"/>
    </source>
</evidence>
<name>A0AAP0BS23_9ASPA</name>
<dbReference type="SUPFAM" id="SSF56112">
    <property type="entry name" value="Protein kinase-like (PK-like)"/>
    <property type="match status" value="1"/>
</dbReference>
<feature type="compositionally biased region" description="Basic residues" evidence="10">
    <location>
        <begin position="1"/>
        <end position="21"/>
    </location>
</feature>
<dbReference type="Gene3D" id="1.10.510.10">
    <property type="entry name" value="Transferase(Phosphotransferase) domain 1"/>
    <property type="match status" value="1"/>
</dbReference>
<dbReference type="InterPro" id="IPR008266">
    <property type="entry name" value="Tyr_kinase_AS"/>
</dbReference>
<dbReference type="FunFam" id="3.30.200.20:FF:000304">
    <property type="entry name" value="eIF-2-alpha kinase GCN2"/>
    <property type="match status" value="1"/>
</dbReference>
<evidence type="ECO:0000313" key="13">
    <source>
        <dbReference type="EMBL" id="KAK8948865.1"/>
    </source>
</evidence>
<feature type="compositionally biased region" description="Polar residues" evidence="10">
    <location>
        <begin position="289"/>
        <end position="304"/>
    </location>
</feature>
<evidence type="ECO:0000313" key="14">
    <source>
        <dbReference type="Proteomes" id="UP001418222"/>
    </source>
</evidence>
<feature type="region of interest" description="Disordered" evidence="10">
    <location>
        <begin position="279"/>
        <end position="304"/>
    </location>
</feature>
<dbReference type="GO" id="GO:0005739">
    <property type="term" value="C:mitochondrion"/>
    <property type="evidence" value="ECO:0007669"/>
    <property type="project" value="TreeGrafter"/>
</dbReference>
<dbReference type="PANTHER" id="PTHR11476:SF10">
    <property type="entry name" value="NON-SPECIFIC SERINE_THREONINE PROTEIN KINASE"/>
    <property type="match status" value="1"/>
</dbReference>
<dbReference type="FunFam" id="3.40.50.800:FF:000012">
    <property type="entry name" value="Histidine--tRNA ligase, cytoplasmic"/>
    <property type="match status" value="1"/>
</dbReference>
<feature type="binding site" evidence="9">
    <location>
        <position position="475"/>
    </location>
    <ligand>
        <name>ATP</name>
        <dbReference type="ChEBI" id="CHEBI:30616"/>
    </ligand>
</feature>
<feature type="region of interest" description="Disordered" evidence="10">
    <location>
        <begin position="1"/>
        <end position="35"/>
    </location>
</feature>
<dbReference type="SUPFAM" id="SSF54495">
    <property type="entry name" value="UBC-like"/>
    <property type="match status" value="1"/>
</dbReference>
<dbReference type="GO" id="GO:0033554">
    <property type="term" value="P:cellular response to stress"/>
    <property type="evidence" value="ECO:0007669"/>
    <property type="project" value="UniProtKB-ARBA"/>
</dbReference>
<dbReference type="SMART" id="SM00591">
    <property type="entry name" value="RWD"/>
    <property type="match status" value="1"/>
</dbReference>
<keyword evidence="1" id="KW-0723">Serine/threonine-protein kinase</keyword>
<evidence type="ECO:0000259" key="11">
    <source>
        <dbReference type="PROSITE" id="PS50011"/>
    </source>
</evidence>
<evidence type="ECO:0000256" key="4">
    <source>
        <dbReference type="ARBA" id="ARBA00022840"/>
    </source>
</evidence>
<comment type="catalytic activity">
    <reaction evidence="7">
        <text>L-threonyl-[protein] + ATP = O-phospho-L-threonyl-[protein] + ADP + H(+)</text>
        <dbReference type="Rhea" id="RHEA:46608"/>
        <dbReference type="Rhea" id="RHEA-COMP:11060"/>
        <dbReference type="Rhea" id="RHEA-COMP:11605"/>
        <dbReference type="ChEBI" id="CHEBI:15378"/>
        <dbReference type="ChEBI" id="CHEBI:30013"/>
        <dbReference type="ChEBI" id="CHEBI:30616"/>
        <dbReference type="ChEBI" id="CHEBI:61977"/>
        <dbReference type="ChEBI" id="CHEBI:456216"/>
        <dbReference type="EC" id="2.7.11.1"/>
    </reaction>
</comment>
<dbReference type="Proteomes" id="UP001418222">
    <property type="component" value="Unassembled WGS sequence"/>
</dbReference>
<dbReference type="Gene3D" id="3.30.930.10">
    <property type="entry name" value="Bira Bifunctional Protein, Domain 2"/>
    <property type="match status" value="1"/>
</dbReference>
<dbReference type="EMBL" id="JBBWWQ010000004">
    <property type="protein sequence ID" value="KAK8948865.1"/>
    <property type="molecule type" value="Genomic_DNA"/>
</dbReference>
<comment type="catalytic activity">
    <reaction evidence="6">
        <text>tRNA(His) + L-histidine + ATP = L-histidyl-tRNA(His) + AMP + diphosphate + H(+)</text>
        <dbReference type="Rhea" id="RHEA:17313"/>
        <dbReference type="Rhea" id="RHEA-COMP:9665"/>
        <dbReference type="Rhea" id="RHEA-COMP:9689"/>
        <dbReference type="ChEBI" id="CHEBI:15378"/>
        <dbReference type="ChEBI" id="CHEBI:30616"/>
        <dbReference type="ChEBI" id="CHEBI:33019"/>
        <dbReference type="ChEBI" id="CHEBI:57595"/>
        <dbReference type="ChEBI" id="CHEBI:78442"/>
        <dbReference type="ChEBI" id="CHEBI:78527"/>
        <dbReference type="ChEBI" id="CHEBI:456215"/>
        <dbReference type="EC" id="6.1.1.21"/>
    </reaction>
</comment>
<keyword evidence="5" id="KW-0648">Protein biosynthesis</keyword>
<dbReference type="PROSITE" id="PS00107">
    <property type="entry name" value="PROTEIN_KINASE_ATP"/>
    <property type="match status" value="1"/>
</dbReference>
<dbReference type="PROSITE" id="PS50908">
    <property type="entry name" value="RWD"/>
    <property type="match status" value="1"/>
</dbReference>
<dbReference type="InterPro" id="IPR017441">
    <property type="entry name" value="Protein_kinase_ATP_BS"/>
</dbReference>
<dbReference type="Pfam" id="PF03129">
    <property type="entry name" value="HGTP_anticodon"/>
    <property type="match status" value="1"/>
</dbReference>
<feature type="domain" description="RWD" evidence="12">
    <location>
        <begin position="39"/>
        <end position="149"/>
    </location>
</feature>
<organism evidence="13 14">
    <name type="scientific">Platanthera zijinensis</name>
    <dbReference type="NCBI Taxonomy" id="2320716"/>
    <lineage>
        <taxon>Eukaryota</taxon>
        <taxon>Viridiplantae</taxon>
        <taxon>Streptophyta</taxon>
        <taxon>Embryophyta</taxon>
        <taxon>Tracheophyta</taxon>
        <taxon>Spermatophyta</taxon>
        <taxon>Magnoliopsida</taxon>
        <taxon>Liliopsida</taxon>
        <taxon>Asparagales</taxon>
        <taxon>Orchidaceae</taxon>
        <taxon>Orchidoideae</taxon>
        <taxon>Orchideae</taxon>
        <taxon>Orchidinae</taxon>
        <taxon>Platanthera</taxon>
    </lineage>
</organism>
<feature type="domain" description="Protein kinase" evidence="11">
    <location>
        <begin position="445"/>
        <end position="760"/>
    </location>
</feature>
<dbReference type="Gene3D" id="3.10.110.10">
    <property type="entry name" value="Ubiquitin Conjugating Enzyme"/>
    <property type="match status" value="1"/>
</dbReference>
<keyword evidence="3 13" id="KW-0418">Kinase</keyword>
<evidence type="ECO:0000256" key="5">
    <source>
        <dbReference type="ARBA" id="ARBA00022917"/>
    </source>
</evidence>
<evidence type="ECO:0000256" key="10">
    <source>
        <dbReference type="SAM" id="MobiDB-lite"/>
    </source>
</evidence>
<dbReference type="PROSITE" id="PS50011">
    <property type="entry name" value="PROTEIN_KINASE_DOM"/>
    <property type="match status" value="1"/>
</dbReference>
<dbReference type="SUPFAM" id="SSF55681">
    <property type="entry name" value="Class II aaRS and biotin synthetases"/>
    <property type="match status" value="1"/>
</dbReference>
<dbReference type="GO" id="GO:0004821">
    <property type="term" value="F:histidine-tRNA ligase activity"/>
    <property type="evidence" value="ECO:0007669"/>
    <property type="project" value="UniProtKB-EC"/>
</dbReference>
<dbReference type="InterPro" id="IPR004154">
    <property type="entry name" value="Anticodon-bd"/>
</dbReference>
<keyword evidence="3 13" id="KW-0808">Transferase</keyword>
<evidence type="ECO:0000256" key="6">
    <source>
        <dbReference type="ARBA" id="ARBA00047639"/>
    </source>
</evidence>
<dbReference type="InterPro" id="IPR045864">
    <property type="entry name" value="aa-tRNA-synth_II/BPL/LPL"/>
</dbReference>
<dbReference type="GO" id="GO:0005829">
    <property type="term" value="C:cytosol"/>
    <property type="evidence" value="ECO:0007669"/>
    <property type="project" value="TreeGrafter"/>
</dbReference>
<dbReference type="PANTHER" id="PTHR11476">
    <property type="entry name" value="HISTIDYL-TRNA SYNTHETASE"/>
    <property type="match status" value="1"/>
</dbReference>